<dbReference type="InterPro" id="IPR053714">
    <property type="entry name" value="Iso_Racemase_Enz_sf"/>
</dbReference>
<dbReference type="Pfam" id="PF01177">
    <property type="entry name" value="Asp_Glu_race"/>
    <property type="match status" value="1"/>
</dbReference>
<evidence type="ECO:0000313" key="3">
    <source>
        <dbReference type="Proteomes" id="UP001235840"/>
    </source>
</evidence>
<dbReference type="GO" id="GO:0047653">
    <property type="term" value="F:allantoin racemase activity"/>
    <property type="evidence" value="ECO:0007669"/>
    <property type="project" value="UniProtKB-EC"/>
</dbReference>
<protein>
    <submittedName>
        <fullName evidence="2">Allantoin racemase</fullName>
        <ecNumber evidence="2">5.1.99.3</ecNumber>
    </submittedName>
</protein>
<dbReference type="Gene3D" id="3.40.50.12500">
    <property type="match status" value="1"/>
</dbReference>
<dbReference type="EC" id="5.1.99.3" evidence="2"/>
<dbReference type="RefSeq" id="WP_307393700.1">
    <property type="nucleotide sequence ID" value="NZ_BAAADK010000032.1"/>
</dbReference>
<accession>A0ABT9VY69</accession>
<dbReference type="PANTHER" id="PTHR28047">
    <property type="entry name" value="PROTEIN DCG1"/>
    <property type="match status" value="1"/>
</dbReference>
<evidence type="ECO:0000313" key="2">
    <source>
        <dbReference type="EMBL" id="MDQ0165941.1"/>
    </source>
</evidence>
<reference evidence="2 3" key="1">
    <citation type="submission" date="2023-07" db="EMBL/GenBank/DDBJ databases">
        <title>Genomic Encyclopedia of Type Strains, Phase IV (KMG-IV): sequencing the most valuable type-strain genomes for metagenomic binning, comparative biology and taxonomic classification.</title>
        <authorList>
            <person name="Goeker M."/>
        </authorList>
    </citation>
    <scope>NUCLEOTIDE SEQUENCE [LARGE SCALE GENOMIC DNA]</scope>
    <source>
        <strain evidence="2 3">DSM 12751</strain>
    </source>
</reference>
<dbReference type="InterPro" id="IPR015942">
    <property type="entry name" value="Asp/Glu/hydantoin_racemase"/>
</dbReference>
<organism evidence="2 3">
    <name type="scientific">Caldalkalibacillus horti</name>
    <dbReference type="NCBI Taxonomy" id="77523"/>
    <lineage>
        <taxon>Bacteria</taxon>
        <taxon>Bacillati</taxon>
        <taxon>Bacillota</taxon>
        <taxon>Bacilli</taxon>
        <taxon>Bacillales</taxon>
        <taxon>Bacillaceae</taxon>
        <taxon>Caldalkalibacillus</taxon>
    </lineage>
</organism>
<dbReference type="EMBL" id="JAUSTY010000006">
    <property type="protein sequence ID" value="MDQ0165941.1"/>
    <property type="molecule type" value="Genomic_DNA"/>
</dbReference>
<keyword evidence="2" id="KW-0413">Isomerase</keyword>
<dbReference type="PANTHER" id="PTHR28047:SF5">
    <property type="entry name" value="PROTEIN DCG1"/>
    <property type="match status" value="1"/>
</dbReference>
<sequence length="250" mass="26704">MKLVYVVPGPMNDTEAARRGGLLKEWAAPHVDVDIVTVSEGPASIESMYEEFLSIPATAKLIYQLEQEGYDAAILGCAGDPGLDAYREITTTLRVVGPAASGYHTAALLGHRFSILTVTDSTIPSCYELVQKAALTHKLASVKAVNIPVLELANDRAATLNKLVEIGKREVENSGADTLVLGCMSMGFLNVAEDMQEILGIPVINPAKNALKIAEALVGANYTHSKKAYMIPPKLASGKIKSLDELLVTK</sequence>
<keyword evidence="3" id="KW-1185">Reference proteome</keyword>
<evidence type="ECO:0000256" key="1">
    <source>
        <dbReference type="ARBA" id="ARBA00038414"/>
    </source>
</evidence>
<dbReference type="Proteomes" id="UP001235840">
    <property type="component" value="Unassembled WGS sequence"/>
</dbReference>
<dbReference type="InterPro" id="IPR052186">
    <property type="entry name" value="Hydantoin_racemase-like"/>
</dbReference>
<gene>
    <name evidence="2" type="ORF">J2S11_001842</name>
</gene>
<proteinExistence type="inferred from homology"/>
<name>A0ABT9VY69_9BACI</name>
<comment type="similarity">
    <text evidence="1">Belongs to the HyuE racemase family.</text>
</comment>
<comment type="caution">
    <text evidence="2">The sequence shown here is derived from an EMBL/GenBank/DDBJ whole genome shotgun (WGS) entry which is preliminary data.</text>
</comment>